<dbReference type="SMART" id="SM00671">
    <property type="entry name" value="SEL1"/>
    <property type="match status" value="5"/>
</dbReference>
<proteinExistence type="predicted"/>
<dbReference type="OrthoDB" id="8561742at2"/>
<dbReference type="Proteomes" id="UP000030856">
    <property type="component" value="Unassembled WGS sequence"/>
</dbReference>
<dbReference type="EMBL" id="MPNX01000013">
    <property type="protein sequence ID" value="OOY34640.1"/>
    <property type="molecule type" value="Genomic_DNA"/>
</dbReference>
<dbReference type="GeneID" id="86992223"/>
<dbReference type="AlphaFoldDB" id="A0A0B0H7B0"/>
<dbReference type="Gene3D" id="1.25.40.10">
    <property type="entry name" value="Tetratricopeptide repeat domain"/>
    <property type="match status" value="1"/>
</dbReference>
<gene>
    <name evidence="3" type="ORF">BOV88_09325</name>
    <name evidence="2" type="ORF">JV46_09000</name>
</gene>
<dbReference type="PANTHER" id="PTHR11102">
    <property type="entry name" value="SEL-1-LIKE PROTEIN"/>
    <property type="match status" value="1"/>
</dbReference>
<dbReference type="PANTHER" id="PTHR11102:SF160">
    <property type="entry name" value="ERAD-ASSOCIATED E3 UBIQUITIN-PROTEIN LIGASE COMPONENT HRD3"/>
    <property type="match status" value="1"/>
</dbReference>
<name>A0A0B0H7B0_SOVGS</name>
<reference evidence="3 5" key="2">
    <citation type="submission" date="2016-11" db="EMBL/GenBank/DDBJ databases">
        <title>Mixed transmission modes and dynamic genome evolution in an obligate animal-bacterial symbiosis.</title>
        <authorList>
            <person name="Russell S.L."/>
            <person name="Corbett-Detig R.B."/>
            <person name="Cavanaugh C.M."/>
        </authorList>
    </citation>
    <scope>NUCLEOTIDE SEQUENCE [LARGE SCALE GENOMIC DNA]</scope>
    <source>
        <strain evidence="3">MA-KB16</strain>
    </source>
</reference>
<dbReference type="InterPro" id="IPR006597">
    <property type="entry name" value="Sel1-like"/>
</dbReference>
<evidence type="ECO:0000313" key="2">
    <source>
        <dbReference type="EMBL" id="KHF24985.1"/>
    </source>
</evidence>
<keyword evidence="4" id="KW-1185">Reference proteome</keyword>
<dbReference type="InterPro" id="IPR050767">
    <property type="entry name" value="Sel1_AlgK"/>
</dbReference>
<feature type="signal peptide" evidence="1">
    <location>
        <begin position="1"/>
        <end position="21"/>
    </location>
</feature>
<dbReference type="Pfam" id="PF08238">
    <property type="entry name" value="Sel1"/>
    <property type="match status" value="5"/>
</dbReference>
<accession>A0A0B0H7B0</accession>
<dbReference type="InterPro" id="IPR011990">
    <property type="entry name" value="TPR-like_helical_dom_sf"/>
</dbReference>
<protein>
    <submittedName>
        <fullName evidence="2">SEL1 subfamily protein</fullName>
    </submittedName>
</protein>
<organism evidence="2 4">
    <name type="scientific">Solemya velum gill symbiont</name>
    <dbReference type="NCBI Taxonomy" id="2340"/>
    <lineage>
        <taxon>Bacteria</taxon>
        <taxon>Pseudomonadati</taxon>
        <taxon>Pseudomonadota</taxon>
        <taxon>Gammaproteobacteria</taxon>
        <taxon>sulfur-oxidizing symbionts</taxon>
    </lineage>
</organism>
<keyword evidence="1" id="KW-0732">Signal</keyword>
<dbReference type="RefSeq" id="WP_052132178.1">
    <property type="nucleotide sequence ID" value="NZ_JRAA01000002.1"/>
</dbReference>
<dbReference type="eggNOG" id="COG0790">
    <property type="taxonomic scope" value="Bacteria"/>
</dbReference>
<dbReference type="Proteomes" id="UP000190962">
    <property type="component" value="Unassembled WGS sequence"/>
</dbReference>
<feature type="chain" id="PRO_5010611185" evidence="1">
    <location>
        <begin position="22"/>
        <end position="250"/>
    </location>
</feature>
<dbReference type="SUPFAM" id="SSF81901">
    <property type="entry name" value="HCP-like"/>
    <property type="match status" value="2"/>
</dbReference>
<sequence length="250" mass="28394">MHLQRTIFTAILLLFFSSSLAQNATGDIVKNAELGDPEAQYVLGKMYLKGDGMKANASEALDWFLKSAKQGYAAAQNRVGMIYYDGAAEIPKDRAGAFPWFEKAAQQGHRVAQFYYGYQLFSGEVVLENRDLGLEWMLKAAANNCRRAKIRLARIYDNGEGLEVDKEKAFYWYTEAAKHNITVAQIALGRMYSNGEGVEKDINKAIEWYTHAVDQNKRTKYRAMKGLIDVYTKLGNEDKVAYWQARLKEK</sequence>
<dbReference type="EMBL" id="JRAA01000002">
    <property type="protein sequence ID" value="KHF24985.1"/>
    <property type="molecule type" value="Genomic_DNA"/>
</dbReference>
<comment type="caution">
    <text evidence="2">The sequence shown here is derived from an EMBL/GenBank/DDBJ whole genome shotgun (WGS) entry which is preliminary data.</text>
</comment>
<evidence type="ECO:0000256" key="1">
    <source>
        <dbReference type="SAM" id="SignalP"/>
    </source>
</evidence>
<dbReference type="STRING" id="2340.JV46_09000"/>
<evidence type="ECO:0000313" key="4">
    <source>
        <dbReference type="Proteomes" id="UP000030856"/>
    </source>
</evidence>
<evidence type="ECO:0000313" key="3">
    <source>
        <dbReference type="EMBL" id="OOY34640.1"/>
    </source>
</evidence>
<evidence type="ECO:0000313" key="5">
    <source>
        <dbReference type="Proteomes" id="UP000190962"/>
    </source>
</evidence>
<reference evidence="2 4" key="1">
    <citation type="journal article" date="2014" name="BMC Genomics">
        <title>The genome of the intracellular bacterium of the coastal bivalve, Solemya velum: a blueprint for thriving in and out of symbiosis.</title>
        <authorList>
            <person name="Dmytrenko O."/>
            <person name="Russell S.L."/>
            <person name="Loo W.T."/>
            <person name="Fontanez K.M."/>
            <person name="Liao L."/>
            <person name="Roeselers G."/>
            <person name="Sharma R."/>
            <person name="Stewart F.J."/>
            <person name="Newton I.L."/>
            <person name="Woyke T."/>
            <person name="Wu D."/>
            <person name="Lang J.M."/>
            <person name="Eisen J.A."/>
            <person name="Cavanaugh C.M."/>
        </authorList>
    </citation>
    <scope>NUCLEOTIDE SEQUENCE [LARGE SCALE GENOMIC DNA]</scope>
    <source>
        <strain evidence="2 4">WH</strain>
    </source>
</reference>